<dbReference type="Pfam" id="PF00028">
    <property type="entry name" value="Cadherin"/>
    <property type="match status" value="1"/>
</dbReference>
<organism evidence="8 9">
    <name type="scientific">Ancylostoma ceylanicum</name>
    <dbReference type="NCBI Taxonomy" id="53326"/>
    <lineage>
        <taxon>Eukaryota</taxon>
        <taxon>Metazoa</taxon>
        <taxon>Ecdysozoa</taxon>
        <taxon>Nematoda</taxon>
        <taxon>Chromadorea</taxon>
        <taxon>Rhabditida</taxon>
        <taxon>Rhabditina</taxon>
        <taxon>Rhabditomorpha</taxon>
        <taxon>Strongyloidea</taxon>
        <taxon>Ancylostomatidae</taxon>
        <taxon>Ancylostomatinae</taxon>
        <taxon>Ancylostoma</taxon>
    </lineage>
</organism>
<dbReference type="Proteomes" id="UP000024635">
    <property type="component" value="Unassembled WGS sequence"/>
</dbReference>
<keyword evidence="6" id="KW-1133">Transmembrane helix</keyword>
<dbReference type="OrthoDB" id="5811380at2759"/>
<evidence type="ECO:0000256" key="5">
    <source>
        <dbReference type="PROSITE-ProRule" id="PRU00043"/>
    </source>
</evidence>
<reference evidence="9" key="1">
    <citation type="journal article" date="2015" name="Nat. Genet.">
        <title>The genome and transcriptome of the zoonotic hookworm Ancylostoma ceylanicum identify infection-specific gene families.</title>
        <authorList>
            <person name="Schwarz E.M."/>
            <person name="Hu Y."/>
            <person name="Antoshechkin I."/>
            <person name="Miller M.M."/>
            <person name="Sternberg P.W."/>
            <person name="Aroian R.V."/>
        </authorList>
    </citation>
    <scope>NUCLEOTIDE SEQUENCE</scope>
    <source>
        <strain evidence="9">HY135</strain>
    </source>
</reference>
<dbReference type="InterPro" id="IPR002126">
    <property type="entry name" value="Cadherin-like_dom"/>
</dbReference>
<dbReference type="EMBL" id="JARK01001349">
    <property type="protein sequence ID" value="EYC24777.1"/>
    <property type="molecule type" value="Genomic_DNA"/>
</dbReference>
<dbReference type="PRINTS" id="PR00205">
    <property type="entry name" value="CADHERIN"/>
</dbReference>
<keyword evidence="2" id="KW-0677">Repeat</keyword>
<dbReference type="InterPro" id="IPR015919">
    <property type="entry name" value="Cadherin-like_sf"/>
</dbReference>
<dbReference type="PANTHER" id="PTHR24027:SF432">
    <property type="entry name" value="EGF-LIKE DOMAIN-CONTAINING PROTEIN"/>
    <property type="match status" value="1"/>
</dbReference>
<dbReference type="STRING" id="53326.A0A016VCK5"/>
<keyword evidence="4 6" id="KW-0472">Membrane</keyword>
<proteinExistence type="predicted"/>
<dbReference type="CDD" id="cd11304">
    <property type="entry name" value="Cadherin_repeat"/>
    <property type="match status" value="1"/>
</dbReference>
<dbReference type="GO" id="GO:0007156">
    <property type="term" value="P:homophilic cell adhesion via plasma membrane adhesion molecules"/>
    <property type="evidence" value="ECO:0007669"/>
    <property type="project" value="InterPro"/>
</dbReference>
<accession>A0A016VCK5</accession>
<feature type="transmembrane region" description="Helical" evidence="6">
    <location>
        <begin position="149"/>
        <end position="168"/>
    </location>
</feature>
<keyword evidence="3 5" id="KW-0106">Calcium</keyword>
<dbReference type="FunFam" id="2.60.40.60:FF:000339">
    <property type="entry name" value="Cadherin-related hmr-1"/>
    <property type="match status" value="1"/>
</dbReference>
<comment type="caution">
    <text evidence="8">The sequence shown here is derived from an EMBL/GenBank/DDBJ whole genome shotgun (WGS) entry which is preliminary data.</text>
</comment>
<evidence type="ECO:0000256" key="1">
    <source>
        <dbReference type="ARBA" id="ARBA00004370"/>
    </source>
</evidence>
<dbReference type="PROSITE" id="PS50268">
    <property type="entry name" value="CADHERIN_2"/>
    <property type="match status" value="1"/>
</dbReference>
<dbReference type="GO" id="GO:0016477">
    <property type="term" value="P:cell migration"/>
    <property type="evidence" value="ECO:0007669"/>
    <property type="project" value="TreeGrafter"/>
</dbReference>
<evidence type="ECO:0000313" key="9">
    <source>
        <dbReference type="Proteomes" id="UP000024635"/>
    </source>
</evidence>
<dbReference type="Gene3D" id="2.60.40.60">
    <property type="entry name" value="Cadherins"/>
    <property type="match status" value="2"/>
</dbReference>
<evidence type="ECO:0000313" key="8">
    <source>
        <dbReference type="EMBL" id="EYC24777.1"/>
    </source>
</evidence>
<comment type="subcellular location">
    <subcellularLocation>
        <location evidence="1">Membrane</location>
    </subcellularLocation>
</comment>
<protein>
    <recommendedName>
        <fullName evidence="7">Cadherin domain-containing protein</fullName>
    </recommendedName>
</protein>
<feature type="domain" description="Cadherin" evidence="7">
    <location>
        <begin position="204"/>
        <end position="303"/>
    </location>
</feature>
<dbReference type="AlphaFoldDB" id="A0A016VCK5"/>
<dbReference type="GO" id="GO:0005912">
    <property type="term" value="C:adherens junction"/>
    <property type="evidence" value="ECO:0007669"/>
    <property type="project" value="TreeGrafter"/>
</dbReference>
<evidence type="ECO:0000256" key="2">
    <source>
        <dbReference type="ARBA" id="ARBA00022737"/>
    </source>
</evidence>
<gene>
    <name evidence="8" type="primary">Acey_s0013.g2103</name>
    <name evidence="8" type="ORF">Y032_0013g2103</name>
</gene>
<keyword evidence="9" id="KW-1185">Reference proteome</keyword>
<dbReference type="InterPro" id="IPR020894">
    <property type="entry name" value="Cadherin_CS"/>
</dbReference>
<evidence type="ECO:0000256" key="3">
    <source>
        <dbReference type="ARBA" id="ARBA00022837"/>
    </source>
</evidence>
<dbReference type="GO" id="GO:0034332">
    <property type="term" value="P:adherens junction organization"/>
    <property type="evidence" value="ECO:0007669"/>
    <property type="project" value="TreeGrafter"/>
</dbReference>
<dbReference type="GO" id="GO:0044331">
    <property type="term" value="P:cell-cell adhesion mediated by cadherin"/>
    <property type="evidence" value="ECO:0007669"/>
    <property type="project" value="TreeGrafter"/>
</dbReference>
<evidence type="ECO:0000256" key="4">
    <source>
        <dbReference type="ARBA" id="ARBA00023136"/>
    </source>
</evidence>
<dbReference type="GO" id="GO:0000902">
    <property type="term" value="P:cell morphogenesis"/>
    <property type="evidence" value="ECO:0007669"/>
    <property type="project" value="TreeGrafter"/>
</dbReference>
<dbReference type="InterPro" id="IPR039808">
    <property type="entry name" value="Cadherin"/>
</dbReference>
<evidence type="ECO:0000256" key="6">
    <source>
        <dbReference type="SAM" id="Phobius"/>
    </source>
</evidence>
<dbReference type="PROSITE" id="PS00232">
    <property type="entry name" value="CADHERIN_1"/>
    <property type="match status" value="1"/>
</dbReference>
<dbReference type="GO" id="GO:0045296">
    <property type="term" value="F:cadherin binding"/>
    <property type="evidence" value="ECO:0007669"/>
    <property type="project" value="TreeGrafter"/>
</dbReference>
<sequence length="460" mass="50779">MSCVSGTHLHIGPRPHCPFHHCRAHLYSLLCMSFDSKRIPTSIHKPDPLGTLPSARVSVSDLRFASRSTSKIPRNATDSVFACASVTDCTTPPATSSCCSSTRTTTRPTSSVRQKCASSRMCRETPSSHATTSAIATRTIMQGKRVPRVWLTLAILAAVAIPHVAAIGDLSLPFGLDTSLAKSRFSTYVSPQERAIQVFVMKNISEDTPIGTVLDTFKAHDPTLPTFNYTFRINRQSDPKRQFTIDQDGTLRVAQRLDREDISSYKLIIEAFDAAGNVGTQLVAVYLRDVNDNGPEPYTVPKYCVFPENTPVNQQGTCEIRCTDKDSPEYGPPFNMQLDQSKWKYGEFLSVTFDAHGDGGNGSMTIRPLVVFDREAANPGKILEIPLILTDRADRTNHASVHVIIGDETSQFVRWYDLISMSCTAPSDVMLSPKSLPASYSYHATIHQPVQRQHKRAARS</sequence>
<dbReference type="GO" id="GO:0007043">
    <property type="term" value="P:cell-cell junction assembly"/>
    <property type="evidence" value="ECO:0007669"/>
    <property type="project" value="TreeGrafter"/>
</dbReference>
<dbReference type="GO" id="GO:0005509">
    <property type="term" value="F:calcium ion binding"/>
    <property type="evidence" value="ECO:0007669"/>
    <property type="project" value="UniProtKB-UniRule"/>
</dbReference>
<keyword evidence="6" id="KW-0812">Transmembrane</keyword>
<dbReference type="GO" id="GO:0016339">
    <property type="term" value="P:calcium-dependent cell-cell adhesion via plasma membrane cell adhesion molecules"/>
    <property type="evidence" value="ECO:0007669"/>
    <property type="project" value="TreeGrafter"/>
</dbReference>
<name>A0A016VCK5_9BILA</name>
<dbReference type="PANTHER" id="PTHR24027">
    <property type="entry name" value="CADHERIN-23"/>
    <property type="match status" value="1"/>
</dbReference>
<evidence type="ECO:0000259" key="7">
    <source>
        <dbReference type="PROSITE" id="PS50268"/>
    </source>
</evidence>
<dbReference type="GO" id="GO:0016342">
    <property type="term" value="C:catenin complex"/>
    <property type="evidence" value="ECO:0007669"/>
    <property type="project" value="TreeGrafter"/>
</dbReference>
<dbReference type="SUPFAM" id="SSF49313">
    <property type="entry name" value="Cadherin-like"/>
    <property type="match status" value="1"/>
</dbReference>
<dbReference type="GO" id="GO:0008013">
    <property type="term" value="F:beta-catenin binding"/>
    <property type="evidence" value="ECO:0007669"/>
    <property type="project" value="TreeGrafter"/>
</dbReference>
<dbReference type="SMART" id="SM00112">
    <property type="entry name" value="CA"/>
    <property type="match status" value="1"/>
</dbReference>